<gene>
    <name evidence="1" type="ORF">L21SP2_1358</name>
</gene>
<dbReference type="STRING" id="1307761.L21SP2_1358"/>
<protein>
    <submittedName>
        <fullName evidence="1">Uncharacterized protein</fullName>
    </submittedName>
</protein>
<proteinExistence type="predicted"/>
<dbReference type="KEGG" id="slr:L21SP2_1358"/>
<keyword evidence="2" id="KW-1185">Reference proteome</keyword>
<dbReference type="Proteomes" id="UP000018680">
    <property type="component" value="Chromosome"/>
</dbReference>
<dbReference type="EMBL" id="CP006939">
    <property type="protein sequence ID" value="AHC14757.1"/>
    <property type="molecule type" value="Genomic_DNA"/>
</dbReference>
<accession>V5WFZ6</accession>
<evidence type="ECO:0000313" key="1">
    <source>
        <dbReference type="EMBL" id="AHC14757.1"/>
    </source>
</evidence>
<evidence type="ECO:0000313" key="2">
    <source>
        <dbReference type="Proteomes" id="UP000018680"/>
    </source>
</evidence>
<reference evidence="1 2" key="1">
    <citation type="journal article" date="2015" name="Stand. Genomic Sci.">
        <title>Complete genome sequence and description of Salinispira pacifica gen. nov., sp. nov., a novel spirochaete isolated form a hypersaline microbial mat.</title>
        <authorList>
            <person name="Ben Hania W."/>
            <person name="Joseph M."/>
            <person name="Schumann P."/>
            <person name="Bunk B."/>
            <person name="Fiebig A."/>
            <person name="Sproer C."/>
            <person name="Klenk H.P."/>
            <person name="Fardeau M.L."/>
            <person name="Spring S."/>
        </authorList>
    </citation>
    <scope>NUCLEOTIDE SEQUENCE [LARGE SCALE GENOMIC DNA]</scope>
    <source>
        <strain evidence="1 2">L21-RPul-D2</strain>
    </source>
</reference>
<sequence length="151" mass="17466">MKLIIQRRGISGLLILFFLVLPVSASSSQPSEDNIGEYHSLHEDLSFHPSEYGDGWIVNDENSDGVVDYAIYFDEDGYKVFEVIDFDRNGSMDDFYFYSRGVLVRQELDQNDDQLIDLWVYITEGVYVQGYERDSNYDGKIDVVKLYGEDE</sequence>
<name>V5WFZ6_9SPIO</name>
<dbReference type="OrthoDB" id="369539at2"/>
<dbReference type="RefSeq" id="WP_024267680.1">
    <property type="nucleotide sequence ID" value="NC_023035.1"/>
</dbReference>
<dbReference type="HOGENOM" id="CLU_1730095_0_0_12"/>
<organism evidence="1 2">
    <name type="scientific">Salinispira pacifica</name>
    <dbReference type="NCBI Taxonomy" id="1307761"/>
    <lineage>
        <taxon>Bacteria</taxon>
        <taxon>Pseudomonadati</taxon>
        <taxon>Spirochaetota</taxon>
        <taxon>Spirochaetia</taxon>
        <taxon>Spirochaetales</taxon>
        <taxon>Spirochaetaceae</taxon>
        <taxon>Salinispira</taxon>
    </lineage>
</organism>
<dbReference type="AlphaFoldDB" id="V5WFZ6"/>